<evidence type="ECO:0000313" key="3">
    <source>
        <dbReference type="WBParaSite" id="ACAC_0000475901-mRNA-1"/>
    </source>
</evidence>
<feature type="compositionally biased region" description="Acidic residues" evidence="1">
    <location>
        <begin position="1"/>
        <end position="12"/>
    </location>
</feature>
<name>A0A0K0D3W4_ANGCA</name>
<dbReference type="AlphaFoldDB" id="A0A0K0D3W4"/>
<reference evidence="3" key="2">
    <citation type="submission" date="2017-02" db="UniProtKB">
        <authorList>
            <consortium name="WormBaseParasite"/>
        </authorList>
    </citation>
    <scope>IDENTIFICATION</scope>
</reference>
<sequence>MGDNWDDDDFEPEVQSLAPAPPPPVVEAEPVKPDAHVLKPKKVGTFLATRYKAAHYGDMLNKLIQTVAEKCKSIHF</sequence>
<evidence type="ECO:0000256" key="1">
    <source>
        <dbReference type="SAM" id="MobiDB-lite"/>
    </source>
</evidence>
<organism evidence="2 3">
    <name type="scientific">Angiostrongylus cantonensis</name>
    <name type="common">Rat lungworm</name>
    <dbReference type="NCBI Taxonomy" id="6313"/>
    <lineage>
        <taxon>Eukaryota</taxon>
        <taxon>Metazoa</taxon>
        <taxon>Ecdysozoa</taxon>
        <taxon>Nematoda</taxon>
        <taxon>Chromadorea</taxon>
        <taxon>Rhabditida</taxon>
        <taxon>Rhabditina</taxon>
        <taxon>Rhabditomorpha</taxon>
        <taxon>Strongyloidea</taxon>
        <taxon>Metastrongylidae</taxon>
        <taxon>Angiostrongylus</taxon>
    </lineage>
</organism>
<keyword evidence="2" id="KW-1185">Reference proteome</keyword>
<reference evidence="2" key="1">
    <citation type="submission" date="2012-09" db="EMBL/GenBank/DDBJ databases">
        <authorList>
            <person name="Martin A.A."/>
        </authorList>
    </citation>
    <scope>NUCLEOTIDE SEQUENCE</scope>
</reference>
<dbReference type="Proteomes" id="UP000035642">
    <property type="component" value="Unassembled WGS sequence"/>
</dbReference>
<protein>
    <submittedName>
        <fullName evidence="3">Eukaryotic translation initiation factor 3 30 kDa subunit</fullName>
    </submittedName>
</protein>
<dbReference type="WBParaSite" id="ACAC_0000475901-mRNA-1">
    <property type="protein sequence ID" value="ACAC_0000475901-mRNA-1"/>
    <property type="gene ID" value="ACAC_0000475901"/>
</dbReference>
<proteinExistence type="predicted"/>
<feature type="region of interest" description="Disordered" evidence="1">
    <location>
        <begin position="1"/>
        <end position="32"/>
    </location>
</feature>
<evidence type="ECO:0000313" key="2">
    <source>
        <dbReference type="Proteomes" id="UP000035642"/>
    </source>
</evidence>
<accession>A0A0K0D3W4</accession>